<comment type="caution">
    <text evidence="2">The sequence shown here is derived from an EMBL/GenBank/DDBJ whole genome shotgun (WGS) entry which is preliminary data.</text>
</comment>
<dbReference type="PANTHER" id="PTHR38075">
    <property type="entry name" value="DUF4139 DOMAIN-CONTAINING PROTEIN"/>
    <property type="match status" value="1"/>
</dbReference>
<dbReference type="InterPro" id="IPR037291">
    <property type="entry name" value="DUF4139"/>
</dbReference>
<dbReference type="RefSeq" id="WP_142894379.1">
    <property type="nucleotide sequence ID" value="NZ_ML660052.1"/>
</dbReference>
<reference evidence="2 3" key="1">
    <citation type="submission" date="2019-06" db="EMBL/GenBank/DDBJ databases">
        <title>Whole genome sequence for Rhodospirillaceae sp. R148.</title>
        <authorList>
            <person name="Wang G."/>
        </authorList>
    </citation>
    <scope>NUCLEOTIDE SEQUENCE [LARGE SCALE GENOMIC DNA]</scope>
    <source>
        <strain evidence="2 3">R148</strain>
    </source>
</reference>
<keyword evidence="3" id="KW-1185">Reference proteome</keyword>
<dbReference type="OrthoDB" id="9808067at2"/>
<name>A0A545U1A7_9PROT</name>
<dbReference type="AlphaFoldDB" id="A0A545U1A7"/>
<protein>
    <submittedName>
        <fullName evidence="2">DUF4139 domain-containing protein</fullName>
    </submittedName>
</protein>
<gene>
    <name evidence="2" type="ORF">FKG95_01285</name>
</gene>
<dbReference type="PANTHER" id="PTHR38075:SF1">
    <property type="entry name" value="DUF4139 DOMAIN-CONTAINING PROTEIN"/>
    <property type="match status" value="1"/>
</dbReference>
<dbReference type="Proteomes" id="UP000315252">
    <property type="component" value="Unassembled WGS sequence"/>
</dbReference>
<evidence type="ECO:0000313" key="2">
    <source>
        <dbReference type="EMBL" id="TQV83262.1"/>
    </source>
</evidence>
<feature type="domain" description="DUF4139" evidence="1">
    <location>
        <begin position="189"/>
        <end position="477"/>
    </location>
</feature>
<organism evidence="2 3">
    <name type="scientific">Denitrobaculum tricleocarpae</name>
    <dbReference type="NCBI Taxonomy" id="2591009"/>
    <lineage>
        <taxon>Bacteria</taxon>
        <taxon>Pseudomonadati</taxon>
        <taxon>Pseudomonadota</taxon>
        <taxon>Alphaproteobacteria</taxon>
        <taxon>Rhodospirillales</taxon>
        <taxon>Rhodospirillaceae</taxon>
        <taxon>Denitrobaculum</taxon>
    </lineage>
</organism>
<proteinExistence type="predicted"/>
<evidence type="ECO:0000313" key="3">
    <source>
        <dbReference type="Proteomes" id="UP000315252"/>
    </source>
</evidence>
<sequence>MTGIMTSARRAGITGAVAGVLVTTLAAASLAAEVRVGEDARSTVSLTVYNQDLALISETRRIDLPSGQSKLAVVGLPASLLPQTARIGGEGFRVLEQSFDANLVSQQRLLEASVGQDVRVIRTHPTTGEETLVTARLISVSQGIVLQIGDRIETSVPGRIVFDRIPEGLREKPTLVTSIESQAGGESELALRYLTGGLSWSADYVAELNEAEDRLDLSAMVTLRNNTTSRFEDAALRLVAGQVNLRTHAPADSSPAMMMRSEAKFAGAAEADMSAPQSVSDRYVYDLARPVAIGARETKQISLLSADGVAVAKSYRFDGLASAHGGANEIGPVNASITLEIENGEETGLGLPLPAGVVRVYQADRAGSLFLGEDSLSHTPKGEKAELRLGDAFDITARAKHTAVDRISRDTYESEQEIVVENAKGEAVSVEVAGFFPQGWKMLTETSPHEKETANQVVWKLEVPAGGSTALTYRVRVSRQ</sequence>
<dbReference type="Pfam" id="PF13598">
    <property type="entry name" value="DUF4139"/>
    <property type="match status" value="1"/>
</dbReference>
<dbReference type="EMBL" id="VHSH01000001">
    <property type="protein sequence ID" value="TQV83262.1"/>
    <property type="molecule type" value="Genomic_DNA"/>
</dbReference>
<evidence type="ECO:0000259" key="1">
    <source>
        <dbReference type="Pfam" id="PF13598"/>
    </source>
</evidence>
<accession>A0A545U1A7</accession>